<keyword evidence="2" id="KW-1185">Reference proteome</keyword>
<reference evidence="1 2" key="1">
    <citation type="submission" date="2015-09" db="EMBL/GenBank/DDBJ databases">
        <title>Trachymyrmex cornetzi WGS genome.</title>
        <authorList>
            <person name="Nygaard S."/>
            <person name="Hu H."/>
            <person name="Boomsma J."/>
            <person name="Zhang G."/>
        </authorList>
    </citation>
    <scope>NUCLEOTIDE SEQUENCE [LARGE SCALE GENOMIC DNA]</scope>
    <source>
        <strain evidence="1">Tcor2-1</strain>
        <tissue evidence="1">Whole body</tissue>
    </source>
</reference>
<dbReference type="Proteomes" id="UP000078492">
    <property type="component" value="Unassembled WGS sequence"/>
</dbReference>
<organism evidence="1 2">
    <name type="scientific">Trachymyrmex cornetzi</name>
    <dbReference type="NCBI Taxonomy" id="471704"/>
    <lineage>
        <taxon>Eukaryota</taxon>
        <taxon>Metazoa</taxon>
        <taxon>Ecdysozoa</taxon>
        <taxon>Arthropoda</taxon>
        <taxon>Hexapoda</taxon>
        <taxon>Insecta</taxon>
        <taxon>Pterygota</taxon>
        <taxon>Neoptera</taxon>
        <taxon>Endopterygota</taxon>
        <taxon>Hymenoptera</taxon>
        <taxon>Apocrita</taxon>
        <taxon>Aculeata</taxon>
        <taxon>Formicoidea</taxon>
        <taxon>Formicidae</taxon>
        <taxon>Myrmicinae</taxon>
        <taxon>Trachymyrmex</taxon>
    </lineage>
</organism>
<evidence type="ECO:0000313" key="2">
    <source>
        <dbReference type="Proteomes" id="UP000078492"/>
    </source>
</evidence>
<dbReference type="AlphaFoldDB" id="A0A195DUE2"/>
<proteinExistence type="predicted"/>
<protein>
    <submittedName>
        <fullName evidence="1">Uncharacterized protein</fullName>
    </submittedName>
</protein>
<gene>
    <name evidence="1" type="ORF">ALC57_11222</name>
</gene>
<sequence length="61" mass="6681">MLVQKSTSVGQVFARASYEIAIANGHINRSCTILGASDLRKQDVPCNNGDHVRVPETLRQN</sequence>
<name>A0A195DUE2_9HYME</name>
<accession>A0A195DUE2</accession>
<dbReference type="EMBL" id="KQ980334">
    <property type="protein sequence ID" value="KYN16498.1"/>
    <property type="molecule type" value="Genomic_DNA"/>
</dbReference>
<evidence type="ECO:0000313" key="1">
    <source>
        <dbReference type="EMBL" id="KYN16498.1"/>
    </source>
</evidence>